<reference evidence="6 7" key="3">
    <citation type="submission" date="2014-12" db="EMBL/GenBank/DDBJ databases">
        <authorList>
            <person name="Jaenicke S."/>
        </authorList>
    </citation>
    <scope>NUCLEOTIDE SEQUENCE [LARGE SCALE GENOMIC DNA]</scope>
</reference>
<keyword evidence="1" id="KW-0472">Membrane</keyword>
<dbReference type="EMBL" id="CDMN01000008">
    <property type="protein sequence ID" value="CRF43678.1"/>
    <property type="molecule type" value="Genomic_DNA"/>
</dbReference>
<dbReference type="Proteomes" id="UP000045175">
    <property type="component" value="Unassembled WGS sequence"/>
</dbReference>
<reference evidence="2" key="1">
    <citation type="submission" date="2014-12" db="EMBL/GenBank/DDBJ databases">
        <title>Whole genome sequences of four Staphylococcus schleiferi canine isolates.</title>
        <authorList>
            <person name="Misic A.M."/>
            <person name="Cain C."/>
            <person name="Morris D.O."/>
            <person name="Rankin S."/>
            <person name="Beiting D."/>
        </authorList>
    </citation>
    <scope>NUCLEOTIDE SEQUENCE</scope>
    <source>
        <strain evidence="2">ASB11</strain>
        <strain evidence="3">ASB13</strain>
        <strain evidence="4">ASB9</strain>
    </source>
</reference>
<accession>A0A0K2X2Q0</accession>
<evidence type="ECO:0000313" key="3">
    <source>
        <dbReference type="EMBL" id="CRF42909.1"/>
    </source>
</evidence>
<evidence type="ECO:0000313" key="4">
    <source>
        <dbReference type="EMBL" id="CRF43678.1"/>
    </source>
</evidence>
<keyword evidence="1" id="KW-1133">Transmembrane helix</keyword>
<dbReference type="Proteomes" id="UP000041394">
    <property type="component" value="Unassembled WGS sequence"/>
</dbReference>
<reference evidence="5" key="2">
    <citation type="submission" date="2014-12" db="EMBL/GenBank/DDBJ databases">
        <authorList>
            <person name="Smet A."/>
        </authorList>
    </citation>
    <scope>NUCLEOTIDE SEQUENCE [LARGE SCALE GENOMIC DNA]</scope>
</reference>
<dbReference type="EMBL" id="CDML01000018">
    <property type="protein sequence ID" value="CRF40870.1"/>
    <property type="molecule type" value="Genomic_DNA"/>
</dbReference>
<sequence>MDALFLAFCAGVWVFVLSNAFWGILCFGLLSAPFLGLTLSGVLVGLFGGVSTFSLLLSVGGLLAKISHSLFLSPKACGFLALFALFVFSDTLGLLPFSFVYSSLALPSLCVFALVAFWLDRVLGWLFLSALALQALLKEPILHVGMADIYLLLGACVGLFKGYLARRTRS</sequence>
<dbReference type="Proteomes" id="UP000038622">
    <property type="component" value="Unassembled WGS sequence"/>
</dbReference>
<dbReference type="OrthoDB" id="9995758at2"/>
<evidence type="ECO:0000313" key="2">
    <source>
        <dbReference type="EMBL" id="CRF40870.1"/>
    </source>
</evidence>
<dbReference type="AlphaFoldDB" id="A0A0K2X2Q0"/>
<evidence type="ECO:0000313" key="6">
    <source>
        <dbReference type="Proteomes" id="UP000041394"/>
    </source>
</evidence>
<feature type="transmembrane region" description="Helical" evidence="1">
    <location>
        <begin position="143"/>
        <end position="164"/>
    </location>
</feature>
<gene>
    <name evidence="2" type="ORF">HAL011_06390</name>
    <name evidence="3" type="ORF">HAL013_11200</name>
    <name evidence="4" type="ORF">HAL09_02260</name>
</gene>
<dbReference type="EMBL" id="CDMH01000048">
    <property type="protein sequence ID" value="CRF42909.1"/>
    <property type="molecule type" value="Genomic_DNA"/>
</dbReference>
<dbReference type="STRING" id="1578720.HAL011_06390"/>
<keyword evidence="1" id="KW-0812">Transmembrane</keyword>
<dbReference type="RefSeq" id="WP_053941511.1">
    <property type="nucleotide sequence ID" value="NZ_CDMH01000048.1"/>
</dbReference>
<feature type="transmembrane region" description="Helical" evidence="1">
    <location>
        <begin position="30"/>
        <end position="57"/>
    </location>
</feature>
<name>A0A0K2X2Q0_9HELI</name>
<proteinExistence type="predicted"/>
<evidence type="ECO:0000256" key="1">
    <source>
        <dbReference type="SAM" id="Phobius"/>
    </source>
</evidence>
<keyword evidence="5" id="KW-1185">Reference proteome</keyword>
<evidence type="ECO:0000313" key="5">
    <source>
        <dbReference type="Proteomes" id="UP000038622"/>
    </source>
</evidence>
<evidence type="ECO:0000313" key="7">
    <source>
        <dbReference type="Proteomes" id="UP000045175"/>
    </source>
</evidence>
<organism evidence="2 5">
    <name type="scientific">Helicobacter ailurogastricus</name>
    <dbReference type="NCBI Taxonomy" id="1578720"/>
    <lineage>
        <taxon>Bacteria</taxon>
        <taxon>Pseudomonadati</taxon>
        <taxon>Campylobacterota</taxon>
        <taxon>Epsilonproteobacteria</taxon>
        <taxon>Campylobacterales</taxon>
        <taxon>Helicobacteraceae</taxon>
        <taxon>Helicobacter</taxon>
    </lineage>
</organism>
<protein>
    <submittedName>
        <fullName evidence="2">Uncharacterized protein</fullName>
    </submittedName>
</protein>